<keyword evidence="2" id="KW-1185">Reference proteome</keyword>
<sequence>MLIKQKHLEGILSGNITLAFRKWKNLSVKKDSLLKTSIGVVKITDITETDLAQISEEDAKQAGYDHVQALTSELEKTVNGVVYKIQLSYHQPDPRIDLRQKKQISEEELGELKDKLLKLDKFSNQGKWTTKVLNAIQENPRLPAAELAPKVNKEKEWLKVNIRKLKNLGLTISHEPGYTLSPLGEYVLKMLPEKPQKNSGI</sequence>
<dbReference type="AlphaFoldDB" id="A0A1T5ERB4"/>
<protein>
    <recommendedName>
        <fullName evidence="3">ASCH domain-containing protein</fullName>
    </recommendedName>
</protein>
<evidence type="ECO:0000313" key="2">
    <source>
        <dbReference type="Proteomes" id="UP000190897"/>
    </source>
</evidence>
<proteinExistence type="predicted"/>
<gene>
    <name evidence="1" type="ORF">SAMN05660293_02701</name>
</gene>
<dbReference type="InterPro" id="IPR036388">
    <property type="entry name" value="WH-like_DNA-bd_sf"/>
</dbReference>
<evidence type="ECO:0008006" key="3">
    <source>
        <dbReference type="Google" id="ProtNLM"/>
    </source>
</evidence>
<dbReference type="STRING" id="651661.SAMN05660293_02701"/>
<dbReference type="OrthoDB" id="121143at2"/>
<organism evidence="1 2">
    <name type="scientific">Dyadobacter psychrophilus</name>
    <dbReference type="NCBI Taxonomy" id="651661"/>
    <lineage>
        <taxon>Bacteria</taxon>
        <taxon>Pseudomonadati</taxon>
        <taxon>Bacteroidota</taxon>
        <taxon>Cytophagia</taxon>
        <taxon>Cytophagales</taxon>
        <taxon>Spirosomataceae</taxon>
        <taxon>Dyadobacter</taxon>
    </lineage>
</organism>
<dbReference type="EMBL" id="FUZA01000002">
    <property type="protein sequence ID" value="SKB86497.1"/>
    <property type="molecule type" value="Genomic_DNA"/>
</dbReference>
<dbReference type="InterPro" id="IPR036390">
    <property type="entry name" value="WH_DNA-bd_sf"/>
</dbReference>
<evidence type="ECO:0000313" key="1">
    <source>
        <dbReference type="EMBL" id="SKB86497.1"/>
    </source>
</evidence>
<dbReference type="SUPFAM" id="SSF46785">
    <property type="entry name" value="Winged helix' DNA-binding domain"/>
    <property type="match status" value="1"/>
</dbReference>
<reference evidence="2" key="1">
    <citation type="submission" date="2017-02" db="EMBL/GenBank/DDBJ databases">
        <authorList>
            <person name="Varghese N."/>
            <person name="Submissions S."/>
        </authorList>
    </citation>
    <scope>NUCLEOTIDE SEQUENCE [LARGE SCALE GENOMIC DNA]</scope>
    <source>
        <strain evidence="2">DSM 22270</strain>
    </source>
</reference>
<dbReference type="Proteomes" id="UP000190897">
    <property type="component" value="Unassembled WGS sequence"/>
</dbReference>
<dbReference type="Gene3D" id="1.10.10.10">
    <property type="entry name" value="Winged helix-like DNA-binding domain superfamily/Winged helix DNA-binding domain"/>
    <property type="match status" value="1"/>
</dbReference>
<name>A0A1T5ERB4_9BACT</name>
<accession>A0A1T5ERB4</accession>
<dbReference type="RefSeq" id="WP_082215156.1">
    <property type="nucleotide sequence ID" value="NZ_FUZA01000002.1"/>
</dbReference>